<sequence length="296" mass="33816">MDNKSDSSMHNQDLLPLKKEVGFFIALTFFFSAFFYYFIATIEDDGWYEFGLMWCPGVAAVITSLLFNKNLKGFGWGIGSSWLLLASYFYPLAELFLVYGIVWYFGFGGFAGFDANFMTKLAFLPMILMALEGTYYAGRSALGEEIGWRGYLVPRLLSAYKPNTVSIFVGLVWAVWHFPIMITGDYGSNTPLLYQLICFTLAFVGVSFIYTWFRIKSGSLWTAALLHTSGNLFIFHVFEDLTINTGNTAYYTGETGAVFALWGLVLIFLFMRFGWDWPTTFYRFLRSKWCNNSQIS</sequence>
<dbReference type="PANTHER" id="PTHR35797:SF1">
    <property type="entry name" value="PROTEASE"/>
    <property type="match status" value="1"/>
</dbReference>
<dbReference type="InterPro" id="IPR042150">
    <property type="entry name" value="MmRce1-like"/>
</dbReference>
<feature type="transmembrane region" description="Helical" evidence="1">
    <location>
        <begin position="220"/>
        <end position="238"/>
    </location>
</feature>
<keyword evidence="1" id="KW-0472">Membrane</keyword>
<evidence type="ECO:0000256" key="1">
    <source>
        <dbReference type="SAM" id="Phobius"/>
    </source>
</evidence>
<evidence type="ECO:0000313" key="4">
    <source>
        <dbReference type="Proteomes" id="UP000256999"/>
    </source>
</evidence>
<feature type="domain" description="CAAX prenyl protease 2/Lysostaphin resistance protein A-like" evidence="2">
    <location>
        <begin position="140"/>
        <end position="232"/>
    </location>
</feature>
<evidence type="ECO:0000259" key="2">
    <source>
        <dbReference type="Pfam" id="PF02517"/>
    </source>
</evidence>
<keyword evidence="1" id="KW-0812">Transmembrane</keyword>
<protein>
    <submittedName>
        <fullName evidence="3">CPBP family intramembrane metalloprotease</fullName>
    </submittedName>
</protein>
<keyword evidence="3" id="KW-0378">Hydrolase</keyword>
<keyword evidence="3" id="KW-0645">Protease</keyword>
<proteinExistence type="predicted"/>
<name>A0A3E0UDK2_9GAMM</name>
<reference evidence="3 4" key="1">
    <citation type="submission" date="2018-08" db="EMBL/GenBank/DDBJ databases">
        <title>Thalassotalea euphylliae genome.</title>
        <authorList>
            <person name="Summers S."/>
            <person name="Rice S.A."/>
            <person name="Freckelton M.L."/>
            <person name="Nedved B.T."/>
            <person name="Hadfield M.G."/>
        </authorList>
    </citation>
    <scope>NUCLEOTIDE SEQUENCE [LARGE SCALE GENOMIC DNA]</scope>
    <source>
        <strain evidence="3 4">H2</strain>
    </source>
</reference>
<organism evidence="3 4">
    <name type="scientific">Thalassotalea euphylliae</name>
    <dbReference type="NCBI Taxonomy" id="1655234"/>
    <lineage>
        <taxon>Bacteria</taxon>
        <taxon>Pseudomonadati</taxon>
        <taxon>Pseudomonadota</taxon>
        <taxon>Gammaproteobacteria</taxon>
        <taxon>Alteromonadales</taxon>
        <taxon>Colwelliaceae</taxon>
        <taxon>Thalassotalea</taxon>
    </lineage>
</organism>
<gene>
    <name evidence="3" type="ORF">DXX92_06735</name>
</gene>
<accession>A0A3E0UDK2</accession>
<feature type="transmembrane region" description="Helical" evidence="1">
    <location>
        <begin position="21"/>
        <end position="39"/>
    </location>
</feature>
<comment type="caution">
    <text evidence="3">The sequence shown here is derived from an EMBL/GenBank/DDBJ whole genome shotgun (WGS) entry which is preliminary data.</text>
</comment>
<dbReference type="Pfam" id="PF02517">
    <property type="entry name" value="Rce1-like"/>
    <property type="match status" value="1"/>
</dbReference>
<dbReference type="InterPro" id="IPR003675">
    <property type="entry name" value="Rce1/LyrA-like_dom"/>
</dbReference>
<dbReference type="GO" id="GO:0006508">
    <property type="term" value="P:proteolysis"/>
    <property type="evidence" value="ECO:0007669"/>
    <property type="project" value="UniProtKB-KW"/>
</dbReference>
<dbReference type="AlphaFoldDB" id="A0A3E0UDK2"/>
<feature type="transmembrane region" description="Helical" evidence="1">
    <location>
        <begin position="258"/>
        <end position="275"/>
    </location>
</feature>
<feature type="transmembrane region" description="Helical" evidence="1">
    <location>
        <begin position="159"/>
        <end position="180"/>
    </location>
</feature>
<dbReference type="GO" id="GO:0004175">
    <property type="term" value="F:endopeptidase activity"/>
    <property type="evidence" value="ECO:0007669"/>
    <property type="project" value="UniProtKB-ARBA"/>
</dbReference>
<dbReference type="GO" id="GO:0008237">
    <property type="term" value="F:metallopeptidase activity"/>
    <property type="evidence" value="ECO:0007669"/>
    <property type="project" value="UniProtKB-KW"/>
</dbReference>
<feature type="transmembrane region" description="Helical" evidence="1">
    <location>
        <begin position="192"/>
        <end position="213"/>
    </location>
</feature>
<dbReference type="PANTHER" id="PTHR35797">
    <property type="entry name" value="PROTEASE-RELATED"/>
    <property type="match status" value="1"/>
</dbReference>
<keyword evidence="3" id="KW-0482">Metalloprotease</keyword>
<dbReference type="EMBL" id="QUOV01000001">
    <property type="protein sequence ID" value="REL35078.1"/>
    <property type="molecule type" value="Genomic_DNA"/>
</dbReference>
<dbReference type="RefSeq" id="WP_115999752.1">
    <property type="nucleotide sequence ID" value="NZ_QUOV01000001.1"/>
</dbReference>
<evidence type="ECO:0000313" key="3">
    <source>
        <dbReference type="EMBL" id="REL35078.1"/>
    </source>
</evidence>
<feature type="transmembrane region" description="Helical" evidence="1">
    <location>
        <begin position="117"/>
        <end position="138"/>
    </location>
</feature>
<feature type="transmembrane region" description="Helical" evidence="1">
    <location>
        <begin position="83"/>
        <end position="105"/>
    </location>
</feature>
<dbReference type="Proteomes" id="UP000256999">
    <property type="component" value="Unassembled WGS sequence"/>
</dbReference>
<dbReference type="OrthoDB" id="3693644at2"/>
<dbReference type="GO" id="GO:0080120">
    <property type="term" value="P:CAAX-box protein maturation"/>
    <property type="evidence" value="ECO:0007669"/>
    <property type="project" value="UniProtKB-ARBA"/>
</dbReference>
<feature type="transmembrane region" description="Helical" evidence="1">
    <location>
        <begin position="51"/>
        <end position="71"/>
    </location>
</feature>
<keyword evidence="1" id="KW-1133">Transmembrane helix</keyword>